<feature type="transmembrane region" description="Helical" evidence="2">
    <location>
        <begin position="31"/>
        <end position="51"/>
    </location>
</feature>
<keyword evidence="2" id="KW-0472">Membrane</keyword>
<keyword evidence="2" id="KW-1133">Transmembrane helix</keyword>
<accession>A0A2G5UUA4</accession>
<evidence type="ECO:0000313" key="4">
    <source>
        <dbReference type="Proteomes" id="UP000230233"/>
    </source>
</evidence>
<dbReference type="EMBL" id="PDUG01000003">
    <property type="protein sequence ID" value="PIC43127.1"/>
    <property type="molecule type" value="Genomic_DNA"/>
</dbReference>
<keyword evidence="2" id="KW-0812">Transmembrane</keyword>
<sequence>MRHFKISCPNRTRSTMQTFLESLKSDVLLKALQYFVLLYCTSFLVGLTICAKGKTQKINSGGKKTGVKTGKKGANKTESDDDVKFNLNVKPAEQKRDEFDDDEENPLAKIPTKPRIPKQKQTTGTLGASTSRTSSTLGSKMEPEASFFAPHEKTTGASCYMVKTANQG</sequence>
<feature type="compositionally biased region" description="Basic and acidic residues" evidence="1">
    <location>
        <begin position="75"/>
        <end position="84"/>
    </location>
</feature>
<evidence type="ECO:0000256" key="2">
    <source>
        <dbReference type="SAM" id="Phobius"/>
    </source>
</evidence>
<reference evidence="4" key="1">
    <citation type="submission" date="2017-10" db="EMBL/GenBank/DDBJ databases">
        <title>Rapid genome shrinkage in a self-fertile nematode reveals novel sperm competition proteins.</title>
        <authorList>
            <person name="Yin D."/>
            <person name="Schwarz E.M."/>
            <person name="Thomas C.G."/>
            <person name="Felde R.L."/>
            <person name="Korf I.F."/>
            <person name="Cutter A.D."/>
            <person name="Schartner C.M."/>
            <person name="Ralston E.J."/>
            <person name="Meyer B.J."/>
            <person name="Haag E.S."/>
        </authorList>
    </citation>
    <scope>NUCLEOTIDE SEQUENCE [LARGE SCALE GENOMIC DNA]</scope>
    <source>
        <strain evidence="4">JU1422</strain>
    </source>
</reference>
<dbReference type="InterPro" id="IPR039962">
    <property type="entry name" value="ZC21.8"/>
</dbReference>
<dbReference type="PANTHER" id="PTHR38616:SF2">
    <property type="entry name" value="DUF4408 DOMAIN-CONTAINING PROTEIN"/>
    <property type="match status" value="1"/>
</dbReference>
<evidence type="ECO:0000256" key="1">
    <source>
        <dbReference type="SAM" id="MobiDB-lite"/>
    </source>
</evidence>
<feature type="compositionally biased region" description="Basic residues" evidence="1">
    <location>
        <begin position="65"/>
        <end position="74"/>
    </location>
</feature>
<dbReference type="PANTHER" id="PTHR38616">
    <property type="entry name" value="PROTEIN CBG03925"/>
    <property type="match status" value="1"/>
</dbReference>
<dbReference type="Proteomes" id="UP000230233">
    <property type="component" value="Chromosome III"/>
</dbReference>
<protein>
    <submittedName>
        <fullName evidence="3">Uncharacterized protein</fullName>
    </submittedName>
</protein>
<organism evidence="3 4">
    <name type="scientific">Caenorhabditis nigoni</name>
    <dbReference type="NCBI Taxonomy" id="1611254"/>
    <lineage>
        <taxon>Eukaryota</taxon>
        <taxon>Metazoa</taxon>
        <taxon>Ecdysozoa</taxon>
        <taxon>Nematoda</taxon>
        <taxon>Chromadorea</taxon>
        <taxon>Rhabditida</taxon>
        <taxon>Rhabditina</taxon>
        <taxon>Rhabditomorpha</taxon>
        <taxon>Rhabditoidea</taxon>
        <taxon>Rhabditidae</taxon>
        <taxon>Peloderinae</taxon>
        <taxon>Caenorhabditis</taxon>
    </lineage>
</organism>
<evidence type="ECO:0000313" key="3">
    <source>
        <dbReference type="EMBL" id="PIC43127.1"/>
    </source>
</evidence>
<keyword evidence="4" id="KW-1185">Reference proteome</keyword>
<proteinExistence type="predicted"/>
<feature type="compositionally biased region" description="Polar residues" evidence="1">
    <location>
        <begin position="119"/>
        <end position="138"/>
    </location>
</feature>
<name>A0A2G5UUA4_9PELO</name>
<dbReference type="AlphaFoldDB" id="A0A2G5UUA4"/>
<dbReference type="OrthoDB" id="5822416at2759"/>
<comment type="caution">
    <text evidence="3">The sequence shown here is derived from an EMBL/GenBank/DDBJ whole genome shotgun (WGS) entry which is preliminary data.</text>
</comment>
<gene>
    <name evidence="3" type="primary">Cnig_chr_III.g9993</name>
    <name evidence="3" type="ORF">B9Z55_009993</name>
</gene>
<feature type="region of interest" description="Disordered" evidence="1">
    <location>
        <begin position="57"/>
        <end position="168"/>
    </location>
</feature>